<evidence type="ECO:0000313" key="3">
    <source>
        <dbReference type="EMBL" id="KAG5533828.1"/>
    </source>
</evidence>
<protein>
    <recommendedName>
        <fullName evidence="2">Late embryogenesis abundant protein LEA-2 subgroup domain-containing protein</fullName>
    </recommendedName>
</protein>
<dbReference type="SUPFAM" id="SSF117070">
    <property type="entry name" value="LEA14-like"/>
    <property type="match status" value="1"/>
</dbReference>
<dbReference type="PANTHER" id="PTHR31852">
    <property type="entry name" value="LATE EMBRYOGENESIS ABUNDANT (LEA) HYDROXYPROLINE-RICH GLYCOPROTEIN FAMILY"/>
    <property type="match status" value="1"/>
</dbReference>
<comment type="caution">
    <text evidence="3">The sequence shown here is derived from an EMBL/GenBank/DDBJ whole genome shotgun (WGS) entry which is preliminary data.</text>
</comment>
<dbReference type="InterPro" id="IPR004864">
    <property type="entry name" value="LEA_2"/>
</dbReference>
<sequence length="187" mass="21112">MYDKDRRREKRKKWLLYILAFIIFQSAIIALFTLTIMKVRNPKFRVRSASFENFDVQSTATPSFNLNGNVQLGIKNANFGPYKYNNSTVYFYHGDTAVGSAVISKSKAQFRRTKKFNVAVNLTATNIAVNSQLATDITNGTVPLTSRSTLTGKVELMLIFKKKKSVNMNCTMEINTSAKSLQNIVCK</sequence>
<dbReference type="EMBL" id="JACTNZ010000009">
    <property type="protein sequence ID" value="KAG5533828.1"/>
    <property type="molecule type" value="Genomic_DNA"/>
</dbReference>
<feature type="domain" description="Late embryogenesis abundant protein LEA-2 subgroup" evidence="2">
    <location>
        <begin position="72"/>
        <end position="171"/>
    </location>
</feature>
<keyword evidence="4" id="KW-1185">Reference proteome</keyword>
<accession>A0AAV6IZB3</accession>
<name>A0AAV6IZB3_9ERIC</name>
<dbReference type="Gene3D" id="2.60.40.1820">
    <property type="match status" value="1"/>
</dbReference>
<keyword evidence="1" id="KW-0472">Membrane</keyword>
<organism evidence="3 4">
    <name type="scientific">Rhododendron griersonianum</name>
    <dbReference type="NCBI Taxonomy" id="479676"/>
    <lineage>
        <taxon>Eukaryota</taxon>
        <taxon>Viridiplantae</taxon>
        <taxon>Streptophyta</taxon>
        <taxon>Embryophyta</taxon>
        <taxon>Tracheophyta</taxon>
        <taxon>Spermatophyta</taxon>
        <taxon>Magnoliopsida</taxon>
        <taxon>eudicotyledons</taxon>
        <taxon>Gunneridae</taxon>
        <taxon>Pentapetalae</taxon>
        <taxon>asterids</taxon>
        <taxon>Ericales</taxon>
        <taxon>Ericaceae</taxon>
        <taxon>Ericoideae</taxon>
        <taxon>Rhodoreae</taxon>
        <taxon>Rhododendron</taxon>
    </lineage>
</organism>
<evidence type="ECO:0000256" key="1">
    <source>
        <dbReference type="SAM" id="Phobius"/>
    </source>
</evidence>
<evidence type="ECO:0000259" key="2">
    <source>
        <dbReference type="Pfam" id="PF03168"/>
    </source>
</evidence>
<dbReference type="InterPro" id="IPR055301">
    <property type="entry name" value="Lea14-like_2"/>
</dbReference>
<evidence type="ECO:0000313" key="4">
    <source>
        <dbReference type="Proteomes" id="UP000823749"/>
    </source>
</evidence>
<dbReference type="Pfam" id="PF03168">
    <property type="entry name" value="LEA_2"/>
    <property type="match status" value="1"/>
</dbReference>
<dbReference type="Proteomes" id="UP000823749">
    <property type="component" value="Chromosome 9"/>
</dbReference>
<gene>
    <name evidence="3" type="ORF">RHGRI_027881</name>
</gene>
<proteinExistence type="predicted"/>
<feature type="transmembrane region" description="Helical" evidence="1">
    <location>
        <begin position="14"/>
        <end position="37"/>
    </location>
</feature>
<dbReference type="AlphaFoldDB" id="A0AAV6IZB3"/>
<keyword evidence="1" id="KW-1133">Transmembrane helix</keyword>
<keyword evidence="1" id="KW-0812">Transmembrane</keyword>
<reference evidence="3" key="1">
    <citation type="submission" date="2020-08" db="EMBL/GenBank/DDBJ databases">
        <title>Plant Genome Project.</title>
        <authorList>
            <person name="Zhang R.-G."/>
        </authorList>
    </citation>
    <scope>NUCLEOTIDE SEQUENCE</scope>
    <source>
        <strain evidence="3">WSP0</strain>
        <tissue evidence="3">Leaf</tissue>
    </source>
</reference>